<reference evidence="2 3" key="1">
    <citation type="submission" date="2019-01" db="EMBL/GenBank/DDBJ databases">
        <title>Draft genome sequences of three monokaryotic isolates of the white-rot basidiomycete fungus Dichomitus squalens.</title>
        <authorList>
            <consortium name="DOE Joint Genome Institute"/>
            <person name="Lopez S.C."/>
            <person name="Andreopoulos B."/>
            <person name="Pangilinan J."/>
            <person name="Lipzen A."/>
            <person name="Riley R."/>
            <person name="Ahrendt S."/>
            <person name="Ng V."/>
            <person name="Barry K."/>
            <person name="Daum C."/>
            <person name="Grigoriev I.V."/>
            <person name="Hilden K.S."/>
            <person name="Makela M.R."/>
            <person name="de Vries R.P."/>
        </authorList>
    </citation>
    <scope>NUCLEOTIDE SEQUENCE [LARGE SCALE GENOMIC DNA]</scope>
    <source>
        <strain evidence="2 3">CBS 464.89</strain>
    </source>
</reference>
<name>A0A4Q9PHH3_9APHY</name>
<feature type="domain" description="GST N-terminal" evidence="1">
    <location>
        <begin position="5"/>
        <end position="66"/>
    </location>
</feature>
<dbReference type="Gene3D" id="3.40.30.10">
    <property type="entry name" value="Glutaredoxin"/>
    <property type="match status" value="1"/>
</dbReference>
<organism evidence="2 3">
    <name type="scientific">Dichomitus squalens</name>
    <dbReference type="NCBI Taxonomy" id="114155"/>
    <lineage>
        <taxon>Eukaryota</taxon>
        <taxon>Fungi</taxon>
        <taxon>Dikarya</taxon>
        <taxon>Basidiomycota</taxon>
        <taxon>Agaricomycotina</taxon>
        <taxon>Agaricomycetes</taxon>
        <taxon>Polyporales</taxon>
        <taxon>Polyporaceae</taxon>
        <taxon>Dichomitus</taxon>
    </lineage>
</organism>
<protein>
    <recommendedName>
        <fullName evidence="1">GST N-terminal domain-containing protein</fullName>
    </recommendedName>
</protein>
<evidence type="ECO:0000313" key="2">
    <source>
        <dbReference type="EMBL" id="TBU52346.1"/>
    </source>
</evidence>
<proteinExistence type="predicted"/>
<keyword evidence="3" id="KW-1185">Reference proteome</keyword>
<dbReference type="Proteomes" id="UP000292082">
    <property type="component" value="Unassembled WGS sequence"/>
</dbReference>
<accession>A0A4Q9PHH3</accession>
<gene>
    <name evidence="2" type="ORF">BD310DRAFT_998700</name>
</gene>
<dbReference type="InterPro" id="IPR004045">
    <property type="entry name" value="Glutathione_S-Trfase_N"/>
</dbReference>
<dbReference type="AlphaFoldDB" id="A0A4Q9PHH3"/>
<evidence type="ECO:0000313" key="3">
    <source>
        <dbReference type="Proteomes" id="UP000292082"/>
    </source>
</evidence>
<dbReference type="Pfam" id="PF13409">
    <property type="entry name" value="GST_N_2"/>
    <property type="match status" value="1"/>
</dbReference>
<dbReference type="EMBL" id="ML145255">
    <property type="protein sequence ID" value="TBU52346.1"/>
    <property type="molecule type" value="Genomic_DNA"/>
</dbReference>
<sequence>MTWPPNTWKNRFSLDIKGIPYKTVWVESPDIEPLCKKIGATAAEERRDGTPLYTLPFIHDPNTGAIVS</sequence>
<evidence type="ECO:0000259" key="1">
    <source>
        <dbReference type="Pfam" id="PF13409"/>
    </source>
</evidence>